<dbReference type="SUPFAM" id="SSF57938">
    <property type="entry name" value="DnaJ/Hsp40 cysteine-rich domain"/>
    <property type="match status" value="1"/>
</dbReference>
<evidence type="ECO:0000313" key="13">
    <source>
        <dbReference type="EMBL" id="SFV69510.1"/>
    </source>
</evidence>
<protein>
    <submittedName>
        <fullName evidence="13">Chaperone protein DnaJ</fullName>
    </submittedName>
</protein>
<reference evidence="13" key="1">
    <citation type="submission" date="2016-10" db="EMBL/GenBank/DDBJ databases">
        <authorList>
            <person name="de Groot N.N."/>
        </authorList>
    </citation>
    <scope>NUCLEOTIDE SEQUENCE</scope>
</reference>
<keyword evidence="1" id="KW-0963">Cytoplasm</keyword>
<evidence type="ECO:0000256" key="5">
    <source>
        <dbReference type="ARBA" id="ARBA00022771"/>
    </source>
</evidence>
<dbReference type="CDD" id="cd10747">
    <property type="entry name" value="DnaJ_C"/>
    <property type="match status" value="1"/>
</dbReference>
<evidence type="ECO:0000259" key="10">
    <source>
        <dbReference type="PROSITE" id="PS50076"/>
    </source>
</evidence>
<dbReference type="Pfam" id="PF00684">
    <property type="entry name" value="DnaJ_CXXCXGXG"/>
    <property type="match status" value="1"/>
</dbReference>
<evidence type="ECO:0000259" key="11">
    <source>
        <dbReference type="PROSITE" id="PS51007"/>
    </source>
</evidence>
<organism evidence="13">
    <name type="scientific">hydrothermal vent metagenome</name>
    <dbReference type="NCBI Taxonomy" id="652676"/>
    <lineage>
        <taxon>unclassified sequences</taxon>
        <taxon>metagenomes</taxon>
        <taxon>ecological metagenomes</taxon>
    </lineage>
</organism>
<dbReference type="EMBL" id="FPHK01000133">
    <property type="protein sequence ID" value="SFV69510.1"/>
    <property type="molecule type" value="Genomic_DNA"/>
</dbReference>
<dbReference type="NCBIfam" id="NF008035">
    <property type="entry name" value="PRK10767.1"/>
    <property type="match status" value="1"/>
</dbReference>
<dbReference type="PANTHER" id="PTHR43096:SF48">
    <property type="entry name" value="CHAPERONE PROTEIN DNAJ"/>
    <property type="match status" value="1"/>
</dbReference>
<dbReference type="GO" id="GO:0051082">
    <property type="term" value="F:unfolded protein binding"/>
    <property type="evidence" value="ECO:0007669"/>
    <property type="project" value="InterPro"/>
</dbReference>
<dbReference type="GO" id="GO:0008270">
    <property type="term" value="F:zinc ion binding"/>
    <property type="evidence" value="ECO:0007669"/>
    <property type="project" value="UniProtKB-KW"/>
</dbReference>
<dbReference type="GO" id="GO:0042026">
    <property type="term" value="P:protein refolding"/>
    <property type="evidence" value="ECO:0007669"/>
    <property type="project" value="TreeGrafter"/>
</dbReference>
<accession>A0A1W1CUH0</accession>
<sequence length="377" mass="42037">MEELSYYEILEVSQDADKATIKKAYRKMAKKYHPDKNPGDEEAEHKFKLCNEAYQCLSDDQQRSIYDRYGKEGLQGMGSGGGYSSSAGFDDLGAIFEEMFSGFGGGGGSRRRQNPADMDKYPLDMNVDMYISFQEAIFGCEKEIKYSYKKACEPCKGTGAKDGKLKTCPQCKGQGQVYMKQGFMTFSQTCPRCHGTGSSAAEKCPSCKGLGYEEVKDTITVSIPKGIDSGNRLRVSGKGNIGKNGHRGDLYITFEVKEDKHFIRNDNDVYIEIPVFFTQAVKGDTLTIPSLSGELELKLQVGTKDKQRYTFRGEGIEDVHGHGKGDLIAIVNIQYPKKLSDEQLELLDKLQESFGIESKPHEGVLDSVIDKMKSWFK</sequence>
<evidence type="ECO:0000256" key="7">
    <source>
        <dbReference type="ARBA" id="ARBA00023004"/>
    </source>
</evidence>
<evidence type="ECO:0000256" key="8">
    <source>
        <dbReference type="ARBA" id="ARBA00023016"/>
    </source>
</evidence>
<dbReference type="FunFam" id="2.10.230.10:FF:000002">
    <property type="entry name" value="Molecular chaperone DnaJ"/>
    <property type="match status" value="1"/>
</dbReference>
<dbReference type="GO" id="GO:0006260">
    <property type="term" value="P:DNA replication"/>
    <property type="evidence" value="ECO:0007669"/>
    <property type="project" value="UniProtKB-KW"/>
</dbReference>
<dbReference type="InterPro" id="IPR002939">
    <property type="entry name" value="DnaJ_C"/>
</dbReference>
<keyword evidence="5" id="KW-0863">Zinc-finger</keyword>
<dbReference type="SMART" id="SM00271">
    <property type="entry name" value="DnaJ"/>
    <property type="match status" value="1"/>
</dbReference>
<evidence type="ECO:0000256" key="1">
    <source>
        <dbReference type="ARBA" id="ARBA00022490"/>
    </source>
</evidence>
<keyword evidence="8" id="KW-0346">Stress response</keyword>
<keyword evidence="7" id="KW-0408">Iron</keyword>
<dbReference type="SUPFAM" id="SSF49493">
    <property type="entry name" value="HSP40/DnaJ peptide-binding domain"/>
    <property type="match status" value="2"/>
</dbReference>
<dbReference type="Pfam" id="PF00226">
    <property type="entry name" value="DnaJ"/>
    <property type="match status" value="1"/>
</dbReference>
<dbReference type="GO" id="GO:0005737">
    <property type="term" value="C:cytoplasm"/>
    <property type="evidence" value="ECO:0007669"/>
    <property type="project" value="TreeGrafter"/>
</dbReference>
<dbReference type="InterPro" id="IPR008971">
    <property type="entry name" value="HSP40/DnaJ_pept-bd"/>
</dbReference>
<dbReference type="PANTHER" id="PTHR43096">
    <property type="entry name" value="DNAJ HOMOLOG 1, MITOCHONDRIAL-RELATED"/>
    <property type="match status" value="1"/>
</dbReference>
<dbReference type="PRINTS" id="PR00625">
    <property type="entry name" value="JDOMAIN"/>
</dbReference>
<dbReference type="GO" id="GO:0020037">
    <property type="term" value="F:heme binding"/>
    <property type="evidence" value="ECO:0007669"/>
    <property type="project" value="InterPro"/>
</dbReference>
<dbReference type="CDD" id="cd10719">
    <property type="entry name" value="DnaJ_zf"/>
    <property type="match status" value="1"/>
</dbReference>
<dbReference type="NCBIfam" id="TIGR02349">
    <property type="entry name" value="DnaJ_bact"/>
    <property type="match status" value="1"/>
</dbReference>
<dbReference type="PROSITE" id="PS51188">
    <property type="entry name" value="ZF_CR"/>
    <property type="match status" value="1"/>
</dbReference>
<dbReference type="InterPro" id="IPR001623">
    <property type="entry name" value="DnaJ_domain"/>
</dbReference>
<keyword evidence="4" id="KW-0677">Repeat</keyword>
<dbReference type="InterPro" id="IPR036869">
    <property type="entry name" value="J_dom_sf"/>
</dbReference>
<dbReference type="GO" id="GO:0009408">
    <property type="term" value="P:response to heat"/>
    <property type="evidence" value="ECO:0007669"/>
    <property type="project" value="InterPro"/>
</dbReference>
<evidence type="ECO:0000259" key="12">
    <source>
        <dbReference type="PROSITE" id="PS51188"/>
    </source>
</evidence>
<dbReference type="PROSITE" id="PS50076">
    <property type="entry name" value="DNAJ_2"/>
    <property type="match status" value="1"/>
</dbReference>
<dbReference type="FunFam" id="1.10.287.110:FF:000034">
    <property type="entry name" value="Chaperone protein DnaJ"/>
    <property type="match status" value="1"/>
</dbReference>
<feature type="domain" description="J" evidence="10">
    <location>
        <begin position="5"/>
        <end position="70"/>
    </location>
</feature>
<dbReference type="AlphaFoldDB" id="A0A1W1CUH0"/>
<dbReference type="InterPro" id="IPR012724">
    <property type="entry name" value="DnaJ"/>
</dbReference>
<dbReference type="HAMAP" id="MF_01152">
    <property type="entry name" value="DnaJ"/>
    <property type="match status" value="1"/>
</dbReference>
<dbReference type="InterPro" id="IPR001305">
    <property type="entry name" value="HSP_DnaJ_Cys-rich_dom"/>
</dbReference>
<dbReference type="GO" id="GO:0009055">
    <property type="term" value="F:electron transfer activity"/>
    <property type="evidence" value="ECO:0007669"/>
    <property type="project" value="InterPro"/>
</dbReference>
<dbReference type="Gene3D" id="2.10.230.10">
    <property type="entry name" value="Heat shock protein DnaJ, cysteine-rich domain"/>
    <property type="match status" value="1"/>
</dbReference>
<dbReference type="Pfam" id="PF01556">
    <property type="entry name" value="DnaJ_C"/>
    <property type="match status" value="1"/>
</dbReference>
<keyword evidence="6" id="KW-0862">Zinc</keyword>
<evidence type="ECO:0000256" key="6">
    <source>
        <dbReference type="ARBA" id="ARBA00022833"/>
    </source>
</evidence>
<dbReference type="InterPro" id="IPR009056">
    <property type="entry name" value="Cyt_c-like_dom"/>
</dbReference>
<dbReference type="InterPro" id="IPR036410">
    <property type="entry name" value="HSP_DnaJ_Cys-rich_dom_sf"/>
</dbReference>
<feature type="domain" description="Cytochrome c" evidence="11">
    <location>
        <begin position="177"/>
        <end position="355"/>
    </location>
</feature>
<name>A0A1W1CUH0_9ZZZZ</name>
<dbReference type="GO" id="GO:0005524">
    <property type="term" value="F:ATP binding"/>
    <property type="evidence" value="ECO:0007669"/>
    <property type="project" value="InterPro"/>
</dbReference>
<dbReference type="CDD" id="cd06257">
    <property type="entry name" value="DnaJ"/>
    <property type="match status" value="1"/>
</dbReference>
<evidence type="ECO:0000256" key="2">
    <source>
        <dbReference type="ARBA" id="ARBA00022705"/>
    </source>
</evidence>
<dbReference type="Gene3D" id="1.10.287.110">
    <property type="entry name" value="DnaJ domain"/>
    <property type="match status" value="1"/>
</dbReference>
<dbReference type="Gene3D" id="2.60.260.20">
    <property type="entry name" value="Urease metallochaperone UreE, N-terminal domain"/>
    <property type="match status" value="2"/>
</dbReference>
<dbReference type="SUPFAM" id="SSF46565">
    <property type="entry name" value="Chaperone J-domain"/>
    <property type="match status" value="1"/>
</dbReference>
<evidence type="ECO:0000256" key="3">
    <source>
        <dbReference type="ARBA" id="ARBA00022723"/>
    </source>
</evidence>
<keyword evidence="2" id="KW-0235">DNA replication</keyword>
<evidence type="ECO:0000256" key="9">
    <source>
        <dbReference type="ARBA" id="ARBA00023186"/>
    </source>
</evidence>
<evidence type="ECO:0000256" key="4">
    <source>
        <dbReference type="ARBA" id="ARBA00022737"/>
    </source>
</evidence>
<gene>
    <name evidence="13" type="ORF">MNB_SM-6-1386</name>
</gene>
<proteinExistence type="inferred from homology"/>
<feature type="domain" description="CR-type" evidence="12">
    <location>
        <begin position="139"/>
        <end position="216"/>
    </location>
</feature>
<dbReference type="GO" id="GO:0031072">
    <property type="term" value="F:heat shock protein binding"/>
    <property type="evidence" value="ECO:0007669"/>
    <property type="project" value="InterPro"/>
</dbReference>
<dbReference type="PROSITE" id="PS51007">
    <property type="entry name" value="CYTC"/>
    <property type="match status" value="1"/>
</dbReference>
<keyword evidence="3" id="KW-0479">Metal-binding</keyword>
<keyword evidence="9" id="KW-0143">Chaperone</keyword>